<evidence type="ECO:0000313" key="2">
    <source>
        <dbReference type="EMBL" id="QHU30777.1"/>
    </source>
</evidence>
<feature type="region of interest" description="Disordered" evidence="1">
    <location>
        <begin position="1"/>
        <end position="24"/>
    </location>
</feature>
<name>A0A6C0LJT1_9ZZZZ</name>
<protein>
    <submittedName>
        <fullName evidence="2">Uncharacterized protein</fullName>
    </submittedName>
</protein>
<organism evidence="2">
    <name type="scientific">viral metagenome</name>
    <dbReference type="NCBI Taxonomy" id="1070528"/>
    <lineage>
        <taxon>unclassified sequences</taxon>
        <taxon>metagenomes</taxon>
        <taxon>organismal metagenomes</taxon>
    </lineage>
</organism>
<proteinExistence type="predicted"/>
<reference evidence="2" key="1">
    <citation type="journal article" date="2020" name="Nature">
        <title>Giant virus diversity and host interactions through global metagenomics.</title>
        <authorList>
            <person name="Schulz F."/>
            <person name="Roux S."/>
            <person name="Paez-Espino D."/>
            <person name="Jungbluth S."/>
            <person name="Walsh D.A."/>
            <person name="Denef V.J."/>
            <person name="McMahon K.D."/>
            <person name="Konstantinidis K.T."/>
            <person name="Eloe-Fadrosh E.A."/>
            <person name="Kyrpides N.C."/>
            <person name="Woyke T."/>
        </authorList>
    </citation>
    <scope>NUCLEOTIDE SEQUENCE</scope>
    <source>
        <strain evidence="2">GVMAG-M-3300027892-73</strain>
    </source>
</reference>
<feature type="compositionally biased region" description="Basic and acidic residues" evidence="1">
    <location>
        <begin position="8"/>
        <end position="24"/>
    </location>
</feature>
<accession>A0A6C0LJT1</accession>
<dbReference type="AlphaFoldDB" id="A0A6C0LJT1"/>
<evidence type="ECO:0000256" key="1">
    <source>
        <dbReference type="SAM" id="MobiDB-lite"/>
    </source>
</evidence>
<dbReference type="EMBL" id="MN740520">
    <property type="protein sequence ID" value="QHU30777.1"/>
    <property type="molecule type" value="Genomic_DNA"/>
</dbReference>
<sequence>MKNIIFTENDKEAENDKEMEDAEKAESVGGYTETLFASPKMGFIITRHVISRDTNIYWNFAVQSIRRYYKNLPIVVIDDNSNAEYVKGFNNYDNLRIIESPFKGRGELLPYIYLLSHQFFENALIMHDSVFIHRYINFSKLIRQNIKALPLWYFNADRENVQQRMQIASKLHNYHLLNSDLELSDSTINTFRQNTWQGWFGVQGFINLKFLIYIQHKYRITNLIPVIKTRPDRQCLERILGCIFSREFKVKDKRGIRKSLLGNIMRYQRWGYNLNNYIYDLKKNQITVPCVKIWTGR</sequence>